<comment type="caution">
    <text evidence="8">The sequence shown here is derived from an EMBL/GenBank/DDBJ whole genome shotgun (WGS) entry which is preliminary data.</text>
</comment>
<dbReference type="Pfam" id="PF07992">
    <property type="entry name" value="Pyr_redox_2"/>
    <property type="match status" value="1"/>
</dbReference>
<dbReference type="PANTHER" id="PTHR10632:SF2">
    <property type="entry name" value="SULFIDE:QUINONE OXIDOREDUCTASE, MITOCHONDRIAL"/>
    <property type="match status" value="1"/>
</dbReference>
<evidence type="ECO:0000313" key="9">
    <source>
        <dbReference type="Proteomes" id="UP000308230"/>
    </source>
</evidence>
<gene>
    <name evidence="8" type="ORF">FCL54_12180</name>
</gene>
<comment type="cofactor">
    <cofactor evidence="1">
        <name>FAD</name>
        <dbReference type="ChEBI" id="CHEBI:57692"/>
    </cofactor>
</comment>
<sequence length="397" mass="44243">MDKHYTVAIVGAGTGGISVASRLLRGAPFLKGKVAIIDPAEKHYYQPLWTLVGGGVAEKEVTERSMADLIPQGADWIQEAVNAFYPEENSLTTEANTSITYDYLVVAAGIQVNWDQIKGLRDAIGKDGVCSNYSYEYVDSTWESIRNFKGGKAIFTQPNTPIKCGGAPQKIMYLADEYFRKSGVRDKSEVIFASAAENIFAVKRYADTLDQVIERKQITTNYNRNLVEIIPDKKEAVFENLKTNEKETMKYDMIHVVPPMSAPDFISQSQLADAQGWVDVDPFTLQHKTYANVFSLGDSSNLPTSKTGAAIRKQAPVVAENLLALLKNKEMKATYDGYTSCPLVTGYNSLVLAEFDYDKNPAESFPIDQSKERVSMYIMKKDFLPIMYWNGMLKGVM</sequence>
<dbReference type="GO" id="GO:0070221">
    <property type="term" value="P:sulfide oxidation, using sulfide:quinone oxidoreductase"/>
    <property type="evidence" value="ECO:0007669"/>
    <property type="project" value="TreeGrafter"/>
</dbReference>
<keyword evidence="6" id="KW-0560">Oxidoreductase</keyword>
<proteinExistence type="predicted"/>
<evidence type="ECO:0000256" key="3">
    <source>
        <dbReference type="ARBA" id="ARBA00022719"/>
    </source>
</evidence>
<dbReference type="FunFam" id="3.50.50.60:FF:000034">
    <property type="entry name" value="sulfide:quinone oxidoreductase, mitochondrial"/>
    <property type="match status" value="1"/>
</dbReference>
<dbReference type="AlphaFoldDB" id="A0A5R9F9P0"/>
<dbReference type="PANTHER" id="PTHR10632">
    <property type="entry name" value="SULFIDE:QUINONE OXIDOREDUCTASE"/>
    <property type="match status" value="1"/>
</dbReference>
<dbReference type="GO" id="GO:0070224">
    <property type="term" value="F:sulfide:quinone oxidoreductase activity"/>
    <property type="evidence" value="ECO:0007669"/>
    <property type="project" value="TreeGrafter"/>
</dbReference>
<keyword evidence="3" id="KW-0874">Quinone</keyword>
<evidence type="ECO:0000256" key="4">
    <source>
        <dbReference type="ARBA" id="ARBA00022827"/>
    </source>
</evidence>
<keyword evidence="2" id="KW-0285">Flavoprotein</keyword>
<dbReference type="InterPro" id="IPR015904">
    <property type="entry name" value="Sulphide_quinone_reductase"/>
</dbReference>
<dbReference type="GO" id="GO:0048038">
    <property type="term" value="F:quinone binding"/>
    <property type="evidence" value="ECO:0007669"/>
    <property type="project" value="UniProtKB-KW"/>
</dbReference>
<dbReference type="Gene3D" id="3.50.50.60">
    <property type="entry name" value="FAD/NAD(P)-binding domain"/>
    <property type="match status" value="2"/>
</dbReference>
<evidence type="ECO:0000256" key="2">
    <source>
        <dbReference type="ARBA" id="ARBA00022630"/>
    </source>
</evidence>
<evidence type="ECO:0000256" key="5">
    <source>
        <dbReference type="ARBA" id="ARBA00022946"/>
    </source>
</evidence>
<keyword evidence="5" id="KW-0809">Transit peptide</keyword>
<accession>A0A5R9F9P0</accession>
<evidence type="ECO:0000259" key="7">
    <source>
        <dbReference type="Pfam" id="PF07992"/>
    </source>
</evidence>
<dbReference type="EMBL" id="SWLG01000007">
    <property type="protein sequence ID" value="TLS37274.1"/>
    <property type="molecule type" value="Genomic_DNA"/>
</dbReference>
<keyword evidence="4" id="KW-0274">FAD</keyword>
<dbReference type="InterPro" id="IPR036188">
    <property type="entry name" value="FAD/NAD-bd_sf"/>
</dbReference>
<reference evidence="8 9" key="1">
    <citation type="submission" date="2019-04" db="EMBL/GenBank/DDBJ databases">
        <title>Bacillus caeni sp. nov., a bacterium isolated from mangrove sediment.</title>
        <authorList>
            <person name="Huang H."/>
            <person name="Mo K."/>
            <person name="Hu Y."/>
        </authorList>
    </citation>
    <scope>NUCLEOTIDE SEQUENCE [LARGE SCALE GENOMIC DNA]</scope>
    <source>
        <strain evidence="8 9">HB172195</strain>
    </source>
</reference>
<dbReference type="Proteomes" id="UP000308230">
    <property type="component" value="Unassembled WGS sequence"/>
</dbReference>
<evidence type="ECO:0000256" key="6">
    <source>
        <dbReference type="ARBA" id="ARBA00023002"/>
    </source>
</evidence>
<evidence type="ECO:0000256" key="1">
    <source>
        <dbReference type="ARBA" id="ARBA00001974"/>
    </source>
</evidence>
<dbReference type="OrthoDB" id="9805710at2"/>
<organism evidence="8 9">
    <name type="scientific">Exobacillus caeni</name>
    <dbReference type="NCBI Taxonomy" id="2574798"/>
    <lineage>
        <taxon>Bacteria</taxon>
        <taxon>Bacillati</taxon>
        <taxon>Bacillota</taxon>
        <taxon>Bacilli</taxon>
        <taxon>Bacillales</taxon>
        <taxon>Guptibacillaceae</taxon>
        <taxon>Exobacillus</taxon>
    </lineage>
</organism>
<dbReference type="SUPFAM" id="SSF51905">
    <property type="entry name" value="FAD/NAD(P)-binding domain"/>
    <property type="match status" value="2"/>
</dbReference>
<name>A0A5R9F9P0_9BACL</name>
<dbReference type="InterPro" id="IPR023753">
    <property type="entry name" value="FAD/NAD-binding_dom"/>
</dbReference>
<feature type="domain" description="FAD/NAD(P)-binding" evidence="7">
    <location>
        <begin position="5"/>
        <end position="121"/>
    </location>
</feature>
<dbReference type="RefSeq" id="WP_138126797.1">
    <property type="nucleotide sequence ID" value="NZ_SWLG01000007.1"/>
</dbReference>
<evidence type="ECO:0000313" key="8">
    <source>
        <dbReference type="EMBL" id="TLS37274.1"/>
    </source>
</evidence>
<dbReference type="GO" id="GO:0071949">
    <property type="term" value="F:FAD binding"/>
    <property type="evidence" value="ECO:0007669"/>
    <property type="project" value="TreeGrafter"/>
</dbReference>
<protein>
    <submittedName>
        <fullName evidence="8">NAD(P)/FAD-dependent oxidoreductase</fullName>
    </submittedName>
</protein>
<keyword evidence="9" id="KW-1185">Reference proteome</keyword>